<dbReference type="EMBL" id="MN234161">
    <property type="protein sequence ID" value="QFG08075.1"/>
    <property type="molecule type" value="Genomic_DNA"/>
</dbReference>
<dbReference type="KEGG" id="vg:62974317"/>
<dbReference type="Proteomes" id="UP000326855">
    <property type="component" value="Segment"/>
</dbReference>
<accession>A0A5J6TBY7</accession>
<protein>
    <submittedName>
        <fullName evidence="1">Major tail protein</fullName>
    </submittedName>
</protein>
<dbReference type="InterPro" id="IPR058154">
    <property type="entry name" value="Bxb1_TTP-like"/>
</dbReference>
<sequence>MPTRRTEEDVMAVPTIDGFKAEAARVGVTGRIDIGSLESAVLPHDMSNLPTSGAGGYTNLGYISDDGVTEGRDEDNQEFVPWQENSAIRYEITKSVVTFEFTLWQSTLATAGFYYGVSIDDMFKNADGSVFFDESGKPDVKQHKLVLTVVDGSRARRTCLAAAQVTERGEITYKSDEMIGYNVTVTGFPGLDAPEGKELSSRRIFMEGWDTTGIDDYTPPTPPETP</sequence>
<dbReference type="RefSeq" id="YP_010001151.1">
    <property type="nucleotide sequence ID" value="NC_053173.1"/>
</dbReference>
<gene>
    <name evidence="1" type="primary">14</name>
    <name evidence="1" type="ORF">PBI_TOAST_14</name>
</gene>
<reference evidence="1 2" key="1">
    <citation type="submission" date="2019-07" db="EMBL/GenBank/DDBJ databases">
        <authorList>
            <person name="Stoner T.H."/>
            <person name="Garlena R.A."/>
            <person name="Russell D.A."/>
            <person name="Pope W.H."/>
            <person name="Jacobs-Sera D."/>
            <person name="Hatfull G.F."/>
        </authorList>
    </citation>
    <scope>NUCLEOTIDE SEQUENCE [LARGE SCALE GENOMIC DNA]</scope>
</reference>
<evidence type="ECO:0000313" key="1">
    <source>
        <dbReference type="EMBL" id="QFG08075.1"/>
    </source>
</evidence>
<organism evidence="1 2">
    <name type="scientific">Gordonia phage Toast</name>
    <dbReference type="NCBI Taxonomy" id="2599852"/>
    <lineage>
        <taxon>Viruses</taxon>
        <taxon>Duplodnaviria</taxon>
        <taxon>Heunggongvirae</taxon>
        <taxon>Uroviricota</taxon>
        <taxon>Caudoviricetes</taxon>
        <taxon>Fairfaxidumvirus</taxon>
        <taxon>Fairfaxidumvirus toast</taxon>
    </lineage>
</organism>
<proteinExistence type="predicted"/>
<evidence type="ECO:0000313" key="2">
    <source>
        <dbReference type="Proteomes" id="UP000326855"/>
    </source>
</evidence>
<name>A0A5J6TBY7_9CAUD</name>
<keyword evidence="2" id="KW-1185">Reference proteome</keyword>
<dbReference type="GeneID" id="62974317"/>
<dbReference type="Pfam" id="PF25681">
    <property type="entry name" value="Phage_TTP_17"/>
    <property type="match status" value="1"/>
</dbReference>